<gene>
    <name evidence="1" type="ORF">EVA_07688</name>
</gene>
<comment type="caution">
    <text evidence="1">The sequence shown here is derived from an EMBL/GenBank/DDBJ whole genome shotgun (WGS) entry which is preliminary data.</text>
</comment>
<evidence type="ECO:0000313" key="1">
    <source>
        <dbReference type="EMBL" id="EJX04206.1"/>
    </source>
</evidence>
<sequence>KYKIEILLYNKEVKCTIPLLDVKYTSTFST</sequence>
<feature type="non-terminal residue" evidence="1">
    <location>
        <position position="1"/>
    </location>
</feature>
<dbReference type="AlphaFoldDB" id="J9CVG2"/>
<accession>J9CVG2</accession>
<protein>
    <submittedName>
        <fullName evidence="1">Uncharacterized protein</fullName>
    </submittedName>
</protein>
<dbReference type="EMBL" id="AMCI01001883">
    <property type="protein sequence ID" value="EJX04206.1"/>
    <property type="molecule type" value="Genomic_DNA"/>
</dbReference>
<name>J9CVG2_9ZZZZ</name>
<proteinExistence type="predicted"/>
<organism evidence="1">
    <name type="scientific">gut metagenome</name>
    <dbReference type="NCBI Taxonomy" id="749906"/>
    <lineage>
        <taxon>unclassified sequences</taxon>
        <taxon>metagenomes</taxon>
        <taxon>organismal metagenomes</taxon>
    </lineage>
</organism>
<reference evidence="1" key="1">
    <citation type="journal article" date="2012" name="PLoS ONE">
        <title>Gene sets for utilization of primary and secondary nutrition supplies in the distal gut of endangered iberian lynx.</title>
        <authorList>
            <person name="Alcaide M."/>
            <person name="Messina E."/>
            <person name="Richter M."/>
            <person name="Bargiela R."/>
            <person name="Peplies J."/>
            <person name="Huws S.A."/>
            <person name="Newbold C.J."/>
            <person name="Golyshin P.N."/>
            <person name="Simon M.A."/>
            <person name="Lopez G."/>
            <person name="Yakimov M.M."/>
            <person name="Ferrer M."/>
        </authorList>
    </citation>
    <scope>NUCLEOTIDE SEQUENCE</scope>
</reference>